<dbReference type="PROSITE" id="PS51257">
    <property type="entry name" value="PROKAR_LIPOPROTEIN"/>
    <property type="match status" value="1"/>
</dbReference>
<accession>A0ABP3CK54</accession>
<evidence type="ECO:0000313" key="1">
    <source>
        <dbReference type="EMBL" id="GAA0208023.1"/>
    </source>
</evidence>
<comment type="caution">
    <text evidence="1">The sequence shown here is derived from an EMBL/GenBank/DDBJ whole genome shotgun (WGS) entry which is preliminary data.</text>
</comment>
<dbReference type="Proteomes" id="UP001501221">
    <property type="component" value="Unassembled WGS sequence"/>
</dbReference>
<dbReference type="RefSeq" id="WP_343988687.1">
    <property type="nucleotide sequence ID" value="NZ_BAAAFM010000003.1"/>
</dbReference>
<gene>
    <name evidence="1" type="ORF">GCM10009123_14400</name>
</gene>
<organism evidence="1 2">
    <name type="scientific">Kangiella japonica</name>
    <dbReference type="NCBI Taxonomy" id="647384"/>
    <lineage>
        <taxon>Bacteria</taxon>
        <taxon>Pseudomonadati</taxon>
        <taxon>Pseudomonadota</taxon>
        <taxon>Gammaproteobacteria</taxon>
        <taxon>Kangiellales</taxon>
        <taxon>Kangiellaceae</taxon>
        <taxon>Kangiella</taxon>
    </lineage>
</organism>
<protein>
    <recommendedName>
        <fullName evidence="3">Intracellular proteinase inhibitor BsuPI domain-containing protein</fullName>
    </recommendedName>
</protein>
<sequence>MKKILLVLASLLTIGISGCKDDDNKANLKATFSLKGYEIVNGQIELGEVKNTFVEQEPIAFDMVLTNDGIPTAHIEYASCGFDIIEIGDDSGDRVFSSEVTTTGCSGQWNIKIVYTGESIGTPTLWDQEIYQEDPNTGEIIATGDYLAPGQYTVQARAKYKLDSAEADWSEISFSNQSLTIEAAQ</sequence>
<dbReference type="EMBL" id="BAAAFM010000003">
    <property type="protein sequence ID" value="GAA0208023.1"/>
    <property type="molecule type" value="Genomic_DNA"/>
</dbReference>
<proteinExistence type="predicted"/>
<keyword evidence="2" id="KW-1185">Reference proteome</keyword>
<evidence type="ECO:0008006" key="3">
    <source>
        <dbReference type="Google" id="ProtNLM"/>
    </source>
</evidence>
<evidence type="ECO:0000313" key="2">
    <source>
        <dbReference type="Proteomes" id="UP001501221"/>
    </source>
</evidence>
<name>A0ABP3CK54_9GAMM</name>
<reference evidence="2" key="1">
    <citation type="journal article" date="2019" name="Int. J. Syst. Evol. Microbiol.">
        <title>The Global Catalogue of Microorganisms (GCM) 10K type strain sequencing project: providing services to taxonomists for standard genome sequencing and annotation.</title>
        <authorList>
            <consortium name="The Broad Institute Genomics Platform"/>
            <consortium name="The Broad Institute Genome Sequencing Center for Infectious Disease"/>
            <person name="Wu L."/>
            <person name="Ma J."/>
        </authorList>
    </citation>
    <scope>NUCLEOTIDE SEQUENCE [LARGE SCALE GENOMIC DNA]</scope>
    <source>
        <strain evidence="2">JCM 16211</strain>
    </source>
</reference>